<dbReference type="InterPro" id="IPR008969">
    <property type="entry name" value="CarboxyPept-like_regulatory"/>
</dbReference>
<reference evidence="12 13" key="2">
    <citation type="submission" date="2018-05" db="EMBL/GenBank/DDBJ databases">
        <title>Algibacter marinivivus sp. nov., isolated from sample around a algae.</title>
        <authorList>
            <person name="Zhong X."/>
        </authorList>
    </citation>
    <scope>NUCLEOTIDE SEQUENCE [LARGE SCALE GENOMIC DNA]</scope>
    <source>
        <strain evidence="12 13">ZY111</strain>
    </source>
</reference>
<evidence type="ECO:0000256" key="7">
    <source>
        <dbReference type="ARBA" id="ARBA00023237"/>
    </source>
</evidence>
<dbReference type="Gene3D" id="2.60.40.1120">
    <property type="entry name" value="Carboxypeptidase-like, regulatory domain"/>
    <property type="match status" value="1"/>
</dbReference>
<dbReference type="Gene3D" id="2.40.170.20">
    <property type="entry name" value="TonB-dependent receptor, beta-barrel domain"/>
    <property type="match status" value="1"/>
</dbReference>
<evidence type="ECO:0000256" key="2">
    <source>
        <dbReference type="ARBA" id="ARBA00022448"/>
    </source>
</evidence>
<evidence type="ECO:0000256" key="3">
    <source>
        <dbReference type="ARBA" id="ARBA00022452"/>
    </source>
</evidence>
<protein>
    <submittedName>
        <fullName evidence="12">SusC/RagA family TonB-linked outer membrane protein</fullName>
    </submittedName>
</protein>
<sequence>MNLKTKLFLIVLLVFNITLFAQNGTLIKGTVVSAVDGVPIAGANVIVLNTSRGATTDFDGNYQIRANDGEVLQFTYIGYVTQTRIVGNQTTIDISLAEDLAQLDEVVVVGYGTQKKSHLTGAISKVVNESLDQIAVSRVDDALIGQVSGVNIQATNAEAGGAPTVTIRGVGSVNANSGPALVVDGIVVDSEFLGNIDMNDVESFEVLKDAASAAIYGSEGSNGVIMITTKSGKAGKTKFSYQTYVGFKDAHGSDDYRKSVKDWVATELAATGSLSEETQYMQLLVATTGVDRDWQDVFFNGGTVSSHSFAARGGSENTKFSASLRTLSDEGVVITDDYKLYTGSLKLDTKLNDRLKFGLRATPSYTKQRRLPTSIHNPIRQSPWLPIYHTEETLQFISQTENGGDYQTVGVGDYFFEDHLVELDFDGDGSDTRPRTSGDSNPYQQYVEREHYDLNTKLYGSTYLSYEILDGLTAKTSLGVTLENRKRTRWDGTNYHAGQAGRAQYTVQNRNRTRLINDNTLNYNTLIGDNHEVSILAGFTVQQRKSEESITIGNGYSNDLLKNLQGATTIASFSDTNTELKKVGYFGRISYAFADKYLINASFRRDGSSVFGVDTKYGNFPAASIGWNAHNEDFLSDSDFVSKLKLRVSYGLTGNENFSVTGGAVVNAWPYLALLQNTNAVNNGGITAGVSPLNIANPDLQWEASEEFNPAIDFGFFNNKISGSLDYYTRTSDELLLENPVSYVTGFQGGIVNLGKVQNRGWELELRTRNISSEKFSWNSTLIASTNQNELLSFGDSNNALLEDTYGRNSQWINRIGEPLSSFWGYVVDEEAYDDTQFRTTYVSNPWNRINGQADDTIVKDLNGDGLITDEDKTILGDPYPDLVWALTNEFKIGAFDFSFMIQGSLGAQVNNIGDQYFFNWFGNRTRSGGEAQAVADGLVPDESFIQEKVLTSEVIASADYFSLRNINIGYNMPEDVTTKLGVTGVRIYATAQNLIYITADDYHGFNPEHIDGSNPRAYGSQRAGTPIFKTVTFGLNVDF</sequence>
<evidence type="ECO:0000256" key="4">
    <source>
        <dbReference type="ARBA" id="ARBA00022692"/>
    </source>
</evidence>
<comment type="caution">
    <text evidence="12">The sequence shown here is derived from an EMBL/GenBank/DDBJ whole genome shotgun (WGS) entry which is preliminary data.</text>
</comment>
<dbReference type="NCBIfam" id="TIGR04056">
    <property type="entry name" value="OMP_RagA_SusC"/>
    <property type="match status" value="1"/>
</dbReference>
<keyword evidence="6 8" id="KW-0472">Membrane</keyword>
<comment type="subcellular location">
    <subcellularLocation>
        <location evidence="1 8">Cell outer membrane</location>
        <topology evidence="1 8">Multi-pass membrane protein</topology>
    </subcellularLocation>
</comment>
<dbReference type="SUPFAM" id="SSF49464">
    <property type="entry name" value="Carboxypeptidase regulatory domain-like"/>
    <property type="match status" value="1"/>
</dbReference>
<proteinExistence type="inferred from homology"/>
<name>A0A2U2X306_9FLAO</name>
<dbReference type="OrthoDB" id="9768177at2"/>
<evidence type="ECO:0000256" key="8">
    <source>
        <dbReference type="PROSITE-ProRule" id="PRU01360"/>
    </source>
</evidence>
<accession>A0A2U2X306</accession>
<dbReference type="Proteomes" id="UP000245375">
    <property type="component" value="Unassembled WGS sequence"/>
</dbReference>
<evidence type="ECO:0000256" key="6">
    <source>
        <dbReference type="ARBA" id="ARBA00023136"/>
    </source>
</evidence>
<evidence type="ECO:0000259" key="11">
    <source>
        <dbReference type="Pfam" id="PF07715"/>
    </source>
</evidence>
<evidence type="ECO:0000256" key="1">
    <source>
        <dbReference type="ARBA" id="ARBA00004571"/>
    </source>
</evidence>
<dbReference type="InterPro" id="IPR012910">
    <property type="entry name" value="Plug_dom"/>
</dbReference>
<evidence type="ECO:0000313" key="13">
    <source>
        <dbReference type="Proteomes" id="UP000245375"/>
    </source>
</evidence>
<feature type="domain" description="TonB-dependent receptor plug" evidence="11">
    <location>
        <begin position="116"/>
        <end position="224"/>
    </location>
</feature>
<dbReference type="EMBL" id="QFRI01000003">
    <property type="protein sequence ID" value="PWH82165.1"/>
    <property type="molecule type" value="Genomic_DNA"/>
</dbReference>
<dbReference type="SUPFAM" id="SSF56935">
    <property type="entry name" value="Porins"/>
    <property type="match status" value="1"/>
</dbReference>
<keyword evidence="5 9" id="KW-0798">TonB box</keyword>
<comment type="similarity">
    <text evidence="8 9">Belongs to the TonB-dependent receptor family.</text>
</comment>
<organism evidence="12 13">
    <name type="scientific">Algibacter marinivivus</name>
    <dbReference type="NCBI Taxonomy" id="2100723"/>
    <lineage>
        <taxon>Bacteria</taxon>
        <taxon>Pseudomonadati</taxon>
        <taxon>Bacteroidota</taxon>
        <taxon>Flavobacteriia</taxon>
        <taxon>Flavobacteriales</taxon>
        <taxon>Flavobacteriaceae</taxon>
        <taxon>Algibacter</taxon>
    </lineage>
</organism>
<dbReference type="AlphaFoldDB" id="A0A2U2X306"/>
<dbReference type="RefSeq" id="WP_109353503.1">
    <property type="nucleotide sequence ID" value="NZ_QFRI01000003.1"/>
</dbReference>
<gene>
    <name evidence="12" type="ORF">DIS18_12960</name>
</gene>
<dbReference type="InterPro" id="IPR023996">
    <property type="entry name" value="TonB-dep_OMP_SusC/RagA"/>
</dbReference>
<keyword evidence="3 8" id="KW-1134">Transmembrane beta strand</keyword>
<dbReference type="InterPro" id="IPR037066">
    <property type="entry name" value="Plug_dom_sf"/>
</dbReference>
<reference evidence="13" key="1">
    <citation type="submission" date="2018-05" db="EMBL/GenBank/DDBJ databases">
        <title>Algibacter marinivivus sp. nov., isolated from sample around a algae.</title>
        <authorList>
            <person name="Lu D."/>
        </authorList>
    </citation>
    <scope>NUCLEOTIDE SEQUENCE [LARGE SCALE GENOMIC DNA]</scope>
    <source>
        <strain evidence="13">ZY111</strain>
    </source>
</reference>
<dbReference type="PROSITE" id="PS52016">
    <property type="entry name" value="TONB_DEPENDENT_REC_3"/>
    <property type="match status" value="1"/>
</dbReference>
<dbReference type="GO" id="GO:0009279">
    <property type="term" value="C:cell outer membrane"/>
    <property type="evidence" value="ECO:0007669"/>
    <property type="project" value="UniProtKB-SubCell"/>
</dbReference>
<keyword evidence="2 8" id="KW-0813">Transport</keyword>
<dbReference type="Pfam" id="PF00593">
    <property type="entry name" value="TonB_dep_Rec_b-barrel"/>
    <property type="match status" value="1"/>
</dbReference>
<evidence type="ECO:0000256" key="5">
    <source>
        <dbReference type="ARBA" id="ARBA00023077"/>
    </source>
</evidence>
<dbReference type="InterPro" id="IPR039426">
    <property type="entry name" value="TonB-dep_rcpt-like"/>
</dbReference>
<dbReference type="Gene3D" id="2.170.130.10">
    <property type="entry name" value="TonB-dependent receptor, plug domain"/>
    <property type="match status" value="1"/>
</dbReference>
<dbReference type="InterPro" id="IPR000531">
    <property type="entry name" value="Beta-barrel_TonB"/>
</dbReference>
<evidence type="ECO:0000259" key="10">
    <source>
        <dbReference type="Pfam" id="PF00593"/>
    </source>
</evidence>
<evidence type="ECO:0000313" key="12">
    <source>
        <dbReference type="EMBL" id="PWH82165.1"/>
    </source>
</evidence>
<dbReference type="Pfam" id="PF07715">
    <property type="entry name" value="Plug"/>
    <property type="match status" value="1"/>
</dbReference>
<dbReference type="InterPro" id="IPR036942">
    <property type="entry name" value="Beta-barrel_TonB_sf"/>
</dbReference>
<keyword evidence="4 8" id="KW-0812">Transmembrane</keyword>
<dbReference type="InterPro" id="IPR023997">
    <property type="entry name" value="TonB-dep_OMP_SusC/RagA_CS"/>
</dbReference>
<keyword evidence="7 8" id="KW-0998">Cell outer membrane</keyword>
<feature type="domain" description="TonB-dependent receptor-like beta-barrel" evidence="10">
    <location>
        <begin position="412"/>
        <end position="825"/>
    </location>
</feature>
<dbReference type="NCBIfam" id="TIGR04057">
    <property type="entry name" value="SusC_RagA_signa"/>
    <property type="match status" value="1"/>
</dbReference>
<dbReference type="Pfam" id="PF13715">
    <property type="entry name" value="CarbopepD_reg_2"/>
    <property type="match status" value="1"/>
</dbReference>
<evidence type="ECO:0000256" key="9">
    <source>
        <dbReference type="RuleBase" id="RU003357"/>
    </source>
</evidence>
<keyword evidence="13" id="KW-1185">Reference proteome</keyword>